<dbReference type="STRING" id="1450648.CLORY_25260"/>
<dbReference type="InterPro" id="IPR029014">
    <property type="entry name" value="NiFe-Hase_large"/>
</dbReference>
<dbReference type="PANTHER" id="PTHR42958">
    <property type="entry name" value="HYDROGENASE-2 LARGE CHAIN"/>
    <property type="match status" value="1"/>
</dbReference>
<evidence type="ECO:0000313" key="10">
    <source>
        <dbReference type="EMBL" id="OPJ60977.1"/>
    </source>
</evidence>
<keyword evidence="8" id="KW-0408">Iron</keyword>
<dbReference type="PROSITE" id="PS00507">
    <property type="entry name" value="NI_HGENASE_L_1"/>
    <property type="match status" value="1"/>
</dbReference>
<feature type="binding site" evidence="8">
    <location>
        <position position="64"/>
    </location>
    <ligand>
        <name>Ni(2+)</name>
        <dbReference type="ChEBI" id="CHEBI:49786"/>
    </ligand>
</feature>
<evidence type="ECO:0000256" key="5">
    <source>
        <dbReference type="ARBA" id="ARBA00022596"/>
    </source>
</evidence>
<protein>
    <submittedName>
        <fullName evidence="10">Periplasmic [NiFeSe] hydrogenase large subunit</fullName>
        <ecNumber evidence="10">1.12.99.6</ecNumber>
    </submittedName>
</protein>
<dbReference type="SUPFAM" id="SSF56762">
    <property type="entry name" value="HydB/Nqo4-like"/>
    <property type="match status" value="1"/>
</dbReference>
<feature type="binding site" evidence="8">
    <location>
        <position position="456"/>
    </location>
    <ligand>
        <name>Mg(2+)</name>
        <dbReference type="ChEBI" id="CHEBI:18420"/>
    </ligand>
</feature>
<dbReference type="GO" id="GO:0033748">
    <property type="term" value="F:hydrogenase (acceptor) activity"/>
    <property type="evidence" value="ECO:0007669"/>
    <property type="project" value="UniProtKB-EC"/>
</dbReference>
<comment type="subunit">
    <text evidence="4">Heterodimer of a large and a small subunit.</text>
</comment>
<feature type="binding site" evidence="8">
    <location>
        <position position="402"/>
    </location>
    <ligand>
        <name>Mg(2+)</name>
        <dbReference type="ChEBI" id="CHEBI:18420"/>
    </ligand>
</feature>
<dbReference type="PANTHER" id="PTHR42958:SF2">
    <property type="entry name" value="UPTAKE HYDROGENASE LARGE SUBUNIT"/>
    <property type="match status" value="1"/>
</dbReference>
<dbReference type="InterPro" id="IPR050867">
    <property type="entry name" value="NiFe/NiFeSe_hydrgnase_LSU"/>
</dbReference>
<comment type="similarity">
    <text evidence="3 9">Belongs to the [NiFe]/[NiFeSe] hydrogenase large subunit family.</text>
</comment>
<dbReference type="InterPro" id="IPR001501">
    <property type="entry name" value="Ni-dep_hyd_lsu"/>
</dbReference>
<sequence>MKKTITIDPITRISGFLETKVELQDSTIVNARTSGLLYRGFEKMLKSRNPLDAIYFTERICGICSMAHGMASSLALENALKITVSLNDSYIRSLIHGFEIMQNHIRQFYNLTLPSYVKMPDINPLYSEQYNDYRLPQDINEKLVNHYIESIKYSRMAHEGLAVLGGKAPHAHGVFVGGVTVSINSYNLTKARSIILELKNFINTRMLDDAYVIAKYYDDYFKIGGSYLNFMSYGLFSEYLDAEISYVKPSVSINGQIQNFDSNKITENILNTWYVGTNEIEKPTEQNETDVDINKKSGYSFIKSPNYDGYPMEVGPLARMILCGEYEQRSSCMDRNIARVLETKKIISIMDKISERVRLEPNNQKIYDIPDEALGVGLVDTTRGALGHFVKIENKLIKYYNIITPTVWNMSPTDLLGNPGVGEKALLNTVLANVKEPVEIGRIMRSFDPCVSCATHLITDSGEPLEIQVIV</sequence>
<comment type="subcellular location">
    <subcellularLocation>
        <location evidence="2">Cell envelope</location>
    </subcellularLocation>
</comment>
<dbReference type="GO" id="GO:0030313">
    <property type="term" value="C:cell envelope"/>
    <property type="evidence" value="ECO:0007669"/>
    <property type="project" value="UniProtKB-SubCell"/>
</dbReference>
<dbReference type="AlphaFoldDB" id="A0A1V4INB3"/>
<organism evidence="10 11">
    <name type="scientific">Clostridium oryzae</name>
    <dbReference type="NCBI Taxonomy" id="1450648"/>
    <lineage>
        <taxon>Bacteria</taxon>
        <taxon>Bacillati</taxon>
        <taxon>Bacillota</taxon>
        <taxon>Clostridia</taxon>
        <taxon>Eubacteriales</taxon>
        <taxon>Clostridiaceae</taxon>
        <taxon>Clostridium</taxon>
    </lineage>
</organism>
<feature type="binding site" evidence="8">
    <location>
        <position position="61"/>
    </location>
    <ligand>
        <name>Ni(2+)</name>
        <dbReference type="ChEBI" id="CHEBI:49786"/>
    </ligand>
</feature>
<evidence type="ECO:0000256" key="2">
    <source>
        <dbReference type="ARBA" id="ARBA00004196"/>
    </source>
</evidence>
<dbReference type="OrthoDB" id="9761717at2"/>
<evidence type="ECO:0000256" key="6">
    <source>
        <dbReference type="ARBA" id="ARBA00022723"/>
    </source>
</evidence>
<feature type="binding site" evidence="8">
    <location>
        <position position="453"/>
    </location>
    <ligand>
        <name>Fe cation</name>
        <dbReference type="ChEBI" id="CHEBI:24875"/>
    </ligand>
</feature>
<evidence type="ECO:0000256" key="7">
    <source>
        <dbReference type="ARBA" id="ARBA00023002"/>
    </source>
</evidence>
<dbReference type="InterPro" id="IPR018194">
    <property type="entry name" value="Ni-dep_hyd_lsu_Ni_BS"/>
</dbReference>
<dbReference type="EMBL" id="MZGV01000026">
    <property type="protein sequence ID" value="OPJ60977.1"/>
    <property type="molecule type" value="Genomic_DNA"/>
</dbReference>
<name>A0A1V4INB3_9CLOT</name>
<feature type="binding site" evidence="8">
    <location>
        <position position="42"/>
    </location>
    <ligand>
        <name>Mg(2+)</name>
        <dbReference type="ChEBI" id="CHEBI:18420"/>
    </ligand>
</feature>
<dbReference type="Gene3D" id="1.10.645.10">
    <property type="entry name" value="Cytochrome-c3 Hydrogenase, chain B"/>
    <property type="match status" value="1"/>
</dbReference>
<evidence type="ECO:0000256" key="1">
    <source>
        <dbReference type="ARBA" id="ARBA00001967"/>
    </source>
</evidence>
<keyword evidence="7 9" id="KW-0560">Oxidoreductase</keyword>
<dbReference type="EC" id="1.12.99.6" evidence="10"/>
<evidence type="ECO:0000256" key="4">
    <source>
        <dbReference type="ARBA" id="ARBA00011771"/>
    </source>
</evidence>
<feature type="binding site" evidence="8">
    <location>
        <position position="450"/>
    </location>
    <ligand>
        <name>Ni(2+)</name>
        <dbReference type="ChEBI" id="CHEBI:49786"/>
    </ligand>
</feature>
<dbReference type="Proteomes" id="UP000190080">
    <property type="component" value="Unassembled WGS sequence"/>
</dbReference>
<dbReference type="GO" id="GO:0008901">
    <property type="term" value="F:ferredoxin hydrogenase activity"/>
    <property type="evidence" value="ECO:0007669"/>
    <property type="project" value="InterPro"/>
</dbReference>
<dbReference type="GO" id="GO:0016151">
    <property type="term" value="F:nickel cation binding"/>
    <property type="evidence" value="ECO:0007669"/>
    <property type="project" value="InterPro"/>
</dbReference>
<evidence type="ECO:0000256" key="8">
    <source>
        <dbReference type="PIRSR" id="PIRSR601501-1"/>
    </source>
</evidence>
<dbReference type="Pfam" id="PF00374">
    <property type="entry name" value="NiFeSe_Hases"/>
    <property type="match status" value="3"/>
</dbReference>
<comment type="cofactor">
    <cofactor evidence="1 8">
        <name>Ni(2+)</name>
        <dbReference type="ChEBI" id="CHEBI:49786"/>
    </cofactor>
</comment>
<evidence type="ECO:0000256" key="9">
    <source>
        <dbReference type="RuleBase" id="RU003896"/>
    </source>
</evidence>
<proteinExistence type="inferred from homology"/>
<comment type="cofactor">
    <cofactor evidence="8">
        <name>Fe cation</name>
        <dbReference type="ChEBI" id="CHEBI:24875"/>
    </cofactor>
</comment>
<keyword evidence="8" id="KW-0460">Magnesium</keyword>
<keyword evidence="6 8" id="KW-0479">Metal-binding</keyword>
<evidence type="ECO:0000313" key="11">
    <source>
        <dbReference type="Proteomes" id="UP000190080"/>
    </source>
</evidence>
<dbReference type="PROSITE" id="PS00508">
    <property type="entry name" value="NI_HGENASE_L_2"/>
    <property type="match status" value="1"/>
</dbReference>
<evidence type="ECO:0000256" key="3">
    <source>
        <dbReference type="ARBA" id="ARBA00009292"/>
    </source>
</evidence>
<keyword evidence="11" id="KW-1185">Reference proteome</keyword>
<feature type="binding site" evidence="8">
    <location>
        <position position="64"/>
    </location>
    <ligand>
        <name>Fe cation</name>
        <dbReference type="ChEBI" id="CHEBI:24875"/>
    </ligand>
</feature>
<comment type="caution">
    <text evidence="10">The sequence shown here is derived from an EMBL/GenBank/DDBJ whole genome shotgun (WGS) entry which is preliminary data.</text>
</comment>
<accession>A0A1V4INB3</accession>
<keyword evidence="5 8" id="KW-0533">Nickel</keyword>
<dbReference type="RefSeq" id="WP_079424975.1">
    <property type="nucleotide sequence ID" value="NZ_MZGV01000026.1"/>
</dbReference>
<reference evidence="10 11" key="1">
    <citation type="submission" date="2017-03" db="EMBL/GenBank/DDBJ databases">
        <title>Genome sequence of Clostridium oryzae DSM 28571.</title>
        <authorList>
            <person name="Poehlein A."/>
            <person name="Daniel R."/>
        </authorList>
    </citation>
    <scope>NUCLEOTIDE SEQUENCE [LARGE SCALE GENOMIC DNA]</scope>
    <source>
        <strain evidence="10 11">DSM 28571</strain>
    </source>
</reference>
<gene>
    <name evidence="10" type="ORF">CLORY_25260</name>
</gene>